<feature type="domain" description="Myosin motor" evidence="7">
    <location>
        <begin position="1"/>
        <end position="49"/>
    </location>
</feature>
<evidence type="ECO:0000313" key="9">
    <source>
        <dbReference type="EMBL" id="CAF4573361.1"/>
    </source>
</evidence>
<dbReference type="GO" id="GO:0051015">
    <property type="term" value="F:actin filament binding"/>
    <property type="evidence" value="ECO:0007669"/>
    <property type="project" value="TreeGrafter"/>
</dbReference>
<dbReference type="GO" id="GO:0000146">
    <property type="term" value="F:microfilament motor activity"/>
    <property type="evidence" value="ECO:0007669"/>
    <property type="project" value="TreeGrafter"/>
</dbReference>
<dbReference type="Pfam" id="PF00063">
    <property type="entry name" value="Myosin_head"/>
    <property type="match status" value="1"/>
</dbReference>
<dbReference type="EMBL" id="CAJOBH010060984">
    <property type="protein sequence ID" value="CAF4424803.1"/>
    <property type="molecule type" value="Genomic_DNA"/>
</dbReference>
<dbReference type="PANTHER" id="PTHR13140:SF550">
    <property type="entry name" value="MYOSIN-IIIB ISOFORM X1"/>
    <property type="match status" value="1"/>
</dbReference>
<dbReference type="GO" id="GO:0005524">
    <property type="term" value="F:ATP binding"/>
    <property type="evidence" value="ECO:0007669"/>
    <property type="project" value="UniProtKB-KW"/>
</dbReference>
<evidence type="ECO:0000256" key="2">
    <source>
        <dbReference type="ARBA" id="ARBA00022840"/>
    </source>
</evidence>
<dbReference type="AlphaFoldDB" id="A0A8S2W062"/>
<evidence type="ECO:0000259" key="7">
    <source>
        <dbReference type="PROSITE" id="PS51456"/>
    </source>
</evidence>
<dbReference type="PROSITE" id="PS51456">
    <property type="entry name" value="MYOSIN_MOTOR"/>
    <property type="match status" value="1"/>
</dbReference>
<protein>
    <recommendedName>
        <fullName evidence="7">Myosin motor domain-containing protein</fullName>
    </recommendedName>
</protein>
<dbReference type="Proteomes" id="UP000681967">
    <property type="component" value="Unassembled WGS sequence"/>
</dbReference>
<accession>A0A8S2W062</accession>
<dbReference type="InterPro" id="IPR001609">
    <property type="entry name" value="Myosin_head_motor_dom-like"/>
</dbReference>
<dbReference type="SUPFAM" id="SSF52540">
    <property type="entry name" value="P-loop containing nucleoside triphosphate hydrolases"/>
    <property type="match status" value="1"/>
</dbReference>
<evidence type="ECO:0000313" key="11">
    <source>
        <dbReference type="Proteomes" id="UP000681967"/>
    </source>
</evidence>
<comment type="caution">
    <text evidence="8">The sequence shown here is derived from an EMBL/GenBank/DDBJ whole genome shotgun (WGS) entry which is preliminary data.</text>
</comment>
<dbReference type="GO" id="GO:0005737">
    <property type="term" value="C:cytoplasm"/>
    <property type="evidence" value="ECO:0007669"/>
    <property type="project" value="TreeGrafter"/>
</dbReference>
<evidence type="ECO:0000313" key="8">
    <source>
        <dbReference type="EMBL" id="CAF4424803.1"/>
    </source>
</evidence>
<evidence type="ECO:0000256" key="4">
    <source>
        <dbReference type="ARBA" id="ARBA00023175"/>
    </source>
</evidence>
<name>A0A8S2W062_9BILA</name>
<evidence type="ECO:0000256" key="3">
    <source>
        <dbReference type="ARBA" id="ARBA00023123"/>
    </source>
</evidence>
<reference evidence="8" key="1">
    <citation type="submission" date="2021-02" db="EMBL/GenBank/DDBJ databases">
        <authorList>
            <person name="Nowell W R."/>
        </authorList>
    </citation>
    <scope>NUCLEOTIDE SEQUENCE</scope>
</reference>
<dbReference type="GO" id="GO:0007015">
    <property type="term" value="P:actin filament organization"/>
    <property type="evidence" value="ECO:0007669"/>
    <property type="project" value="TreeGrafter"/>
</dbReference>
<dbReference type="EMBL" id="CAJOBH010121883">
    <property type="protein sequence ID" value="CAF4715305.1"/>
    <property type="molecule type" value="Genomic_DNA"/>
</dbReference>
<gene>
    <name evidence="8" type="ORF">BYL167_LOCUS32615</name>
    <name evidence="10" type="ORF">BYL167_LOCUS44650</name>
    <name evidence="9" type="ORF">GIL414_LOCUS37771</name>
</gene>
<comment type="caution">
    <text evidence="6">Lacks conserved residue(s) required for the propagation of feature annotation.</text>
</comment>
<dbReference type="Proteomes" id="UP000681720">
    <property type="component" value="Unassembled WGS sequence"/>
</dbReference>
<keyword evidence="5 6" id="KW-0009">Actin-binding</keyword>
<evidence type="ECO:0000313" key="10">
    <source>
        <dbReference type="EMBL" id="CAF4715305.1"/>
    </source>
</evidence>
<keyword evidence="4" id="KW-0505">Motor protein</keyword>
<proteinExistence type="inferred from homology"/>
<dbReference type="EMBL" id="CAJOBJ010097960">
    <property type="protein sequence ID" value="CAF4573361.1"/>
    <property type="molecule type" value="Genomic_DNA"/>
</dbReference>
<dbReference type="GO" id="GO:0016459">
    <property type="term" value="C:myosin complex"/>
    <property type="evidence" value="ECO:0007669"/>
    <property type="project" value="UniProtKB-KW"/>
</dbReference>
<evidence type="ECO:0000256" key="5">
    <source>
        <dbReference type="ARBA" id="ARBA00023203"/>
    </source>
</evidence>
<keyword evidence="1" id="KW-0547">Nucleotide-binding</keyword>
<organism evidence="8 11">
    <name type="scientific">Rotaria magnacalcarata</name>
    <dbReference type="NCBI Taxonomy" id="392030"/>
    <lineage>
        <taxon>Eukaryota</taxon>
        <taxon>Metazoa</taxon>
        <taxon>Spiralia</taxon>
        <taxon>Gnathifera</taxon>
        <taxon>Rotifera</taxon>
        <taxon>Eurotatoria</taxon>
        <taxon>Bdelloidea</taxon>
        <taxon>Philodinida</taxon>
        <taxon>Philodinidae</taxon>
        <taxon>Rotaria</taxon>
    </lineage>
</organism>
<evidence type="ECO:0000256" key="6">
    <source>
        <dbReference type="PROSITE-ProRule" id="PRU00782"/>
    </source>
</evidence>
<feature type="non-terminal residue" evidence="8">
    <location>
        <position position="1"/>
    </location>
</feature>
<sequence length="49" mass="5384">MYLCGGSSQLEQQILQATPLLESFGNAQTVMNNNSSRFGKYIALKFING</sequence>
<dbReference type="Gene3D" id="3.40.850.10">
    <property type="entry name" value="Kinesin motor domain"/>
    <property type="match status" value="1"/>
</dbReference>
<comment type="similarity">
    <text evidence="6">Belongs to the TRAFAC class myosin-kinesin ATPase superfamily. Myosin family.</text>
</comment>
<dbReference type="GO" id="GO:0016020">
    <property type="term" value="C:membrane"/>
    <property type="evidence" value="ECO:0007669"/>
    <property type="project" value="TreeGrafter"/>
</dbReference>
<dbReference type="InterPro" id="IPR036961">
    <property type="entry name" value="Kinesin_motor_dom_sf"/>
</dbReference>
<keyword evidence="2" id="KW-0067">ATP-binding</keyword>
<dbReference type="PANTHER" id="PTHR13140">
    <property type="entry name" value="MYOSIN"/>
    <property type="match status" value="1"/>
</dbReference>
<evidence type="ECO:0000256" key="1">
    <source>
        <dbReference type="ARBA" id="ARBA00022741"/>
    </source>
</evidence>
<keyword evidence="3 6" id="KW-0518">Myosin</keyword>
<dbReference type="InterPro" id="IPR027417">
    <property type="entry name" value="P-loop_NTPase"/>
</dbReference>